<proteinExistence type="predicted"/>
<feature type="compositionally biased region" description="Low complexity" evidence="1">
    <location>
        <begin position="789"/>
        <end position="798"/>
    </location>
</feature>
<keyword evidence="4" id="KW-1185">Reference proteome</keyword>
<evidence type="ECO:0000256" key="1">
    <source>
        <dbReference type="SAM" id="MobiDB-lite"/>
    </source>
</evidence>
<sequence>MASQKSITQLLLNLIHKRAPELFPDGPPQEAEPCLICKKEILESLAFFKCRPLFRSTRCPEYHNPINEKIGINEARKVEKLLIFLRELQGDIMDEDDVLADYRHRGIFVTCTENLEKMNLRAYIVILNLAYLPAFRCLEAVCWASLKHTCLRHMSQYAVFQDAFTIPTVVRHIFLRSDVWRQSMFESIVMEYLDKTKCKDWSVFGILEFARSNSKLSVATIDDFKEDLYSILCSYNDKCNIHVFAKNKAAKILSNFDSVFSSTKVRQFIKDLEYHEEARINVTSTYTATVLEDQRENQKLIDHLRETSNLEKGKEREKITRPLDAEDDDHSHKRQRNDDELSDSIKISDYEEFFIEWEFDTLILNWIERLSQTHQSLMSDVFQYDQKTRYVLSSNPFWWKIVDISDPKITDLMSNEELSELNSKFSSILENWKILEPEAERCIQSLEKLDNDQLRIIGETVRPKGTYGAILELQKLLENKKEQKALEFDNLFGDEKDFTKEDGGDHKEILSLTLEDHTNPDVAFIFDLIRYTCEMIAKGITQRSNSERDIDIFIKRHIFSCFDTILDSHFGEVVSRASRNRRAEAVNAPSNAEGYHLDWMFTRHDLDRELCRGREFSLCERTGSKTEDTPKIFSNTLKVQKTLRDMHRNLIETISTEGGGTLSRPVLQASTKLLMPGFLSSYFFMRAILIIYVGGGFYASANLADFYIPSKYQELEFIIKISRSMLQIKKLLSVTISWFKKMKNRAEKEKFISGKVEPSPTKDISPPIESHSDEEKGITPNPLPKIEHSSTQSESSASPIHTETKKSEDEDFKILDRAQKETISEKMREKNREKKLQGSLNK</sequence>
<comment type="caution">
    <text evidence="3">The sequence shown here is derived from an EMBL/GenBank/DDBJ whole genome shotgun (WGS) entry which is preliminary data.</text>
</comment>
<keyword evidence="2" id="KW-1133">Transmembrane helix</keyword>
<evidence type="ECO:0000313" key="4">
    <source>
        <dbReference type="Proteomes" id="UP000789342"/>
    </source>
</evidence>
<feature type="transmembrane region" description="Helical" evidence="2">
    <location>
        <begin position="673"/>
        <end position="693"/>
    </location>
</feature>
<keyword evidence="2" id="KW-0812">Transmembrane</keyword>
<evidence type="ECO:0000313" key="3">
    <source>
        <dbReference type="EMBL" id="CAG8540486.1"/>
    </source>
</evidence>
<reference evidence="3" key="1">
    <citation type="submission" date="2021-06" db="EMBL/GenBank/DDBJ databases">
        <authorList>
            <person name="Kallberg Y."/>
            <person name="Tangrot J."/>
            <person name="Rosling A."/>
        </authorList>
    </citation>
    <scope>NUCLEOTIDE SEQUENCE</scope>
    <source>
        <strain evidence="3">CL551</strain>
    </source>
</reference>
<evidence type="ECO:0000256" key="2">
    <source>
        <dbReference type="SAM" id="Phobius"/>
    </source>
</evidence>
<feature type="compositionally biased region" description="Basic and acidic residues" evidence="1">
    <location>
        <begin position="802"/>
        <end position="836"/>
    </location>
</feature>
<feature type="region of interest" description="Disordered" evidence="1">
    <location>
        <begin position="750"/>
        <end position="842"/>
    </location>
</feature>
<keyword evidence="2" id="KW-0472">Membrane</keyword>
<gene>
    <name evidence="3" type="ORF">AMORRO_LOCUS5101</name>
</gene>
<organism evidence="3 4">
    <name type="scientific">Acaulospora morrowiae</name>
    <dbReference type="NCBI Taxonomy" id="94023"/>
    <lineage>
        <taxon>Eukaryota</taxon>
        <taxon>Fungi</taxon>
        <taxon>Fungi incertae sedis</taxon>
        <taxon>Mucoromycota</taxon>
        <taxon>Glomeromycotina</taxon>
        <taxon>Glomeromycetes</taxon>
        <taxon>Diversisporales</taxon>
        <taxon>Acaulosporaceae</taxon>
        <taxon>Acaulospora</taxon>
    </lineage>
</organism>
<feature type="region of interest" description="Disordered" evidence="1">
    <location>
        <begin position="311"/>
        <end position="338"/>
    </location>
</feature>
<accession>A0A9N9FJ80</accession>
<dbReference type="OrthoDB" id="2443690at2759"/>
<dbReference type="Proteomes" id="UP000789342">
    <property type="component" value="Unassembled WGS sequence"/>
</dbReference>
<protein>
    <submittedName>
        <fullName evidence="3">10787_t:CDS:1</fullName>
    </submittedName>
</protein>
<dbReference type="EMBL" id="CAJVPV010002971">
    <property type="protein sequence ID" value="CAG8540486.1"/>
    <property type="molecule type" value="Genomic_DNA"/>
</dbReference>
<dbReference type="AlphaFoldDB" id="A0A9N9FJ80"/>
<name>A0A9N9FJ80_9GLOM</name>
<feature type="compositionally biased region" description="Basic and acidic residues" evidence="1">
    <location>
        <begin position="311"/>
        <end position="324"/>
    </location>
</feature>